<evidence type="ECO:0000256" key="3">
    <source>
        <dbReference type="ARBA" id="ARBA00037931"/>
    </source>
</evidence>
<dbReference type="InterPro" id="IPR015943">
    <property type="entry name" value="WD40/YVTN_repeat-like_dom_sf"/>
</dbReference>
<dbReference type="SMART" id="SM00320">
    <property type="entry name" value="WD40"/>
    <property type="match status" value="5"/>
</dbReference>
<evidence type="ECO:0000256" key="1">
    <source>
        <dbReference type="ARBA" id="ARBA00022574"/>
    </source>
</evidence>
<name>A0A9P6CP53_9AGAR</name>
<dbReference type="PANTHER" id="PTHR19854:SF1">
    <property type="entry name" value="GUANINE NUCLEOTIDE-BINDING PROTEIN SUBUNIT BETA-LIKE PROTEIN 1"/>
    <property type="match status" value="1"/>
</dbReference>
<evidence type="ECO:0000256" key="5">
    <source>
        <dbReference type="SAM" id="MobiDB-lite"/>
    </source>
</evidence>
<dbReference type="InterPro" id="IPR036322">
    <property type="entry name" value="WD40_repeat_dom_sf"/>
</dbReference>
<sequence>MTDAPLAPTPLHLLRSHSAPISALAWSTDNERIYTADGKGKVVVTSTRSLRALASWAAHTDSVLGVEEWEKHIVTHGRDNKVHVWQRIKELPSEARIGGSAALPSLPTPVLCYSMDVNALNFCRFSLLCLSQTSEPLALIALPNLVDSSTADIWMLPSKERVHAAIGQEIKKPLLSENTGGRNTSGIITSLHLYQHNPAPDGLRLLTAYENGSVVLRAYNRMDKPVSIEGEGWVILWTSKLHVESIMAMQVSRTNDFALTVSADHIIGRYDLTDSKPADDQHGILFRTKHAGNGSVALRDDGRICAVGGWDGKIRLYSTKSLKPLGTLKYHKSACQCVEFAHQISTSTEQTSPIDAEEASDSEDEDEEMGPQEKAERARWLVSGSKDSRVAIWSLLNFGK</sequence>
<evidence type="ECO:0000256" key="2">
    <source>
        <dbReference type="ARBA" id="ARBA00022737"/>
    </source>
</evidence>
<evidence type="ECO:0000313" key="6">
    <source>
        <dbReference type="EMBL" id="KAF9474246.1"/>
    </source>
</evidence>
<dbReference type="InterPro" id="IPR001680">
    <property type="entry name" value="WD40_rpt"/>
</dbReference>
<keyword evidence="1" id="KW-0853">WD repeat</keyword>
<accession>A0A9P6CP53</accession>
<dbReference type="Gene3D" id="2.130.10.10">
    <property type="entry name" value="YVTN repeat-like/Quinoprotein amine dehydrogenase"/>
    <property type="match status" value="2"/>
</dbReference>
<dbReference type="OrthoDB" id="7668193at2759"/>
<evidence type="ECO:0000313" key="7">
    <source>
        <dbReference type="Proteomes" id="UP000807469"/>
    </source>
</evidence>
<evidence type="ECO:0000256" key="4">
    <source>
        <dbReference type="ARBA" id="ARBA00040563"/>
    </source>
</evidence>
<feature type="compositionally biased region" description="Acidic residues" evidence="5">
    <location>
        <begin position="355"/>
        <end position="370"/>
    </location>
</feature>
<comment type="caution">
    <text evidence="6">The sequence shown here is derived from an EMBL/GenBank/DDBJ whole genome shotgun (WGS) entry which is preliminary data.</text>
</comment>
<dbReference type="Pfam" id="PF00400">
    <property type="entry name" value="WD40"/>
    <property type="match status" value="2"/>
</dbReference>
<keyword evidence="2" id="KW-0677">Repeat</keyword>
<dbReference type="Proteomes" id="UP000807469">
    <property type="component" value="Unassembled WGS sequence"/>
</dbReference>
<dbReference type="EMBL" id="MU155389">
    <property type="protein sequence ID" value="KAF9474246.1"/>
    <property type="molecule type" value="Genomic_DNA"/>
</dbReference>
<dbReference type="PANTHER" id="PTHR19854">
    <property type="entry name" value="TRANSDUCIN BETA-LIKE 3"/>
    <property type="match status" value="1"/>
</dbReference>
<proteinExistence type="inferred from homology"/>
<dbReference type="AlphaFoldDB" id="A0A9P6CP53"/>
<feature type="region of interest" description="Disordered" evidence="5">
    <location>
        <begin position="346"/>
        <end position="380"/>
    </location>
</feature>
<keyword evidence="7" id="KW-1185">Reference proteome</keyword>
<reference evidence="6" key="1">
    <citation type="submission" date="2020-11" db="EMBL/GenBank/DDBJ databases">
        <authorList>
            <consortium name="DOE Joint Genome Institute"/>
            <person name="Ahrendt S."/>
            <person name="Riley R."/>
            <person name="Andreopoulos W."/>
            <person name="Labutti K."/>
            <person name="Pangilinan J."/>
            <person name="Ruiz-Duenas F.J."/>
            <person name="Barrasa J.M."/>
            <person name="Sanchez-Garcia M."/>
            <person name="Camarero S."/>
            <person name="Miyauchi S."/>
            <person name="Serrano A."/>
            <person name="Linde D."/>
            <person name="Babiker R."/>
            <person name="Drula E."/>
            <person name="Ayuso-Fernandez I."/>
            <person name="Pacheco R."/>
            <person name="Padilla G."/>
            <person name="Ferreira P."/>
            <person name="Barriuso J."/>
            <person name="Kellner H."/>
            <person name="Castanera R."/>
            <person name="Alfaro M."/>
            <person name="Ramirez L."/>
            <person name="Pisabarro A.G."/>
            <person name="Kuo A."/>
            <person name="Tritt A."/>
            <person name="Lipzen A."/>
            <person name="He G."/>
            <person name="Yan M."/>
            <person name="Ng V."/>
            <person name="Cullen D."/>
            <person name="Martin F."/>
            <person name="Rosso M.-N."/>
            <person name="Henrissat B."/>
            <person name="Hibbett D."/>
            <person name="Martinez A.T."/>
            <person name="Grigoriev I.V."/>
        </authorList>
    </citation>
    <scope>NUCLEOTIDE SEQUENCE</scope>
    <source>
        <strain evidence="6">CIRM-BRFM 674</strain>
    </source>
</reference>
<protein>
    <recommendedName>
        <fullName evidence="4">ASTRA-associated protein 1</fullName>
    </recommendedName>
</protein>
<dbReference type="SUPFAM" id="SSF50978">
    <property type="entry name" value="WD40 repeat-like"/>
    <property type="match status" value="1"/>
</dbReference>
<comment type="similarity">
    <text evidence="3">Belongs to the WD repeat ASA1 family.</text>
</comment>
<gene>
    <name evidence="6" type="ORF">BDN70DRAFT_885031</name>
</gene>
<organism evidence="6 7">
    <name type="scientific">Pholiota conissans</name>
    <dbReference type="NCBI Taxonomy" id="109636"/>
    <lineage>
        <taxon>Eukaryota</taxon>
        <taxon>Fungi</taxon>
        <taxon>Dikarya</taxon>
        <taxon>Basidiomycota</taxon>
        <taxon>Agaricomycotina</taxon>
        <taxon>Agaricomycetes</taxon>
        <taxon>Agaricomycetidae</taxon>
        <taxon>Agaricales</taxon>
        <taxon>Agaricineae</taxon>
        <taxon>Strophariaceae</taxon>
        <taxon>Pholiota</taxon>
    </lineage>
</organism>